<dbReference type="AlphaFoldDB" id="A0A1I2JUC5"/>
<evidence type="ECO:0000313" key="2">
    <source>
        <dbReference type="EMBL" id="SFF57653.1"/>
    </source>
</evidence>
<proteinExistence type="predicted"/>
<evidence type="ECO:0000313" key="3">
    <source>
        <dbReference type="Proteomes" id="UP000199477"/>
    </source>
</evidence>
<dbReference type="RefSeq" id="WP_026634892.1">
    <property type="nucleotide sequence ID" value="NZ_FONH01000031.1"/>
</dbReference>
<keyword evidence="3" id="KW-1185">Reference proteome</keyword>
<evidence type="ECO:0000256" key="1">
    <source>
        <dbReference type="SAM" id="SignalP"/>
    </source>
</evidence>
<dbReference type="STRING" id="500610.SAMN02799615_04229"/>
<gene>
    <name evidence="2" type="ORF">SAMN02799615_04229</name>
</gene>
<feature type="chain" id="PRO_5011600803" evidence="1">
    <location>
        <begin position="30"/>
        <end position="171"/>
    </location>
</feature>
<accession>A0A1I2JUC5</accession>
<reference evidence="3" key="1">
    <citation type="submission" date="2016-10" db="EMBL/GenBank/DDBJ databases">
        <authorList>
            <person name="Varghese N."/>
            <person name="Submissions S."/>
        </authorList>
    </citation>
    <scope>NUCLEOTIDE SEQUENCE [LARGE SCALE GENOMIC DNA]</scope>
    <source>
        <strain evidence="3">UNC178MFTsu3.1</strain>
    </source>
</reference>
<feature type="signal peptide" evidence="1">
    <location>
        <begin position="1"/>
        <end position="29"/>
    </location>
</feature>
<protein>
    <submittedName>
        <fullName evidence="2">Uncharacterized protein</fullName>
    </submittedName>
</protein>
<organism evidence="2 3">
    <name type="scientific">Dyella marensis</name>
    <dbReference type="NCBI Taxonomy" id="500610"/>
    <lineage>
        <taxon>Bacteria</taxon>
        <taxon>Pseudomonadati</taxon>
        <taxon>Pseudomonadota</taxon>
        <taxon>Gammaproteobacteria</taxon>
        <taxon>Lysobacterales</taxon>
        <taxon>Rhodanobacteraceae</taxon>
        <taxon>Dyella</taxon>
    </lineage>
</organism>
<name>A0A1I2JUC5_9GAMM</name>
<dbReference type="EMBL" id="FONH01000031">
    <property type="protein sequence ID" value="SFF57653.1"/>
    <property type="molecule type" value="Genomic_DNA"/>
</dbReference>
<keyword evidence="1" id="KW-0732">Signal</keyword>
<dbReference type="Proteomes" id="UP000199477">
    <property type="component" value="Unassembled WGS sequence"/>
</dbReference>
<sequence>MRRTATRLARGSRGWLALSCLLLPLAAQALPPPERLEWHGRTYELKSDPLAQRYAGRERPRFMPAPLRAASDDERGYSGRWRLEDDRLYLVDIDTWLCLDAAVYVGECHRATLPELFGVAPGKPVFAEWYSGELVLPDALSSRASEPAIRITLKAGRVTRIERVDPAGRDR</sequence>